<evidence type="ECO:0000256" key="3">
    <source>
        <dbReference type="ARBA" id="ARBA00022605"/>
    </source>
</evidence>
<sequence length="512" mass="58518">MCGITFGIHKSNSLLHLGSLNTLVHRGPDSQGFLSFNIGSFKLELAHTHLCINGIPGTQPFNTIDASLIVNGEIYNYKELEKLLDYPLETKSDCEILLPLYKKYDLDMFKYINGQFSFVLVDKQRKRIIISRDSIGITSLYTAHNTLDDLVFTSELKTLDNYSHVKIFEPASYLLIDLQYDTLFMKTQEYTTLPENDDYVMYSEPVLKHTLEKAITLRIPNSCEYGFLLSGGLDSSIIAAVAAKHSRLPIKTFSIGLSPDSPDLLHARIMAKHINSNHHEILYTIEEGIQTLQDTIHYVESCDTTTVRSSTPMLILGRKIKQLYPSLKVLLSGEGSDELFGGYLYFKNAPTPTDFHNECIERTKNLHKYDCQRAHKSLLASGIECRVPFLDKNVVEYALRIDPLLKMHKVDGESLPEKYILRRAFKDLLPPEITWRVKDQFSDAVGYNWITELKKYADINTINFTEDEPNETVMYRNLYNTAFKIGVDLIPSWQPKWTDDLDPSGQQFLNEI</sequence>
<feature type="domain" description="Glutamine amidotransferase type-2" evidence="12">
    <location>
        <begin position="2"/>
        <end position="179"/>
    </location>
</feature>
<feature type="active site" description="For GATase activity" evidence="9">
    <location>
        <position position="2"/>
    </location>
</feature>
<evidence type="ECO:0000256" key="9">
    <source>
        <dbReference type="PIRSR" id="PIRSR001589-1"/>
    </source>
</evidence>
<evidence type="ECO:0000256" key="6">
    <source>
        <dbReference type="ARBA" id="ARBA00022888"/>
    </source>
</evidence>
<evidence type="ECO:0000313" key="13">
    <source>
        <dbReference type="EMBL" id="ARR74957.1"/>
    </source>
</evidence>
<dbReference type="Pfam" id="PF00733">
    <property type="entry name" value="Asn_synthase"/>
    <property type="match status" value="1"/>
</dbReference>
<keyword evidence="9" id="KW-0315">Glutamine amidotransferase</keyword>
<gene>
    <name evidence="13" type="ORF">SAGO17_0037</name>
</gene>
<dbReference type="GO" id="GO:0005524">
    <property type="term" value="F:ATP binding"/>
    <property type="evidence" value="ECO:0007669"/>
    <property type="project" value="UniProtKB-KW"/>
</dbReference>
<dbReference type="Gene3D" id="3.60.20.10">
    <property type="entry name" value="Glutamine Phosphoribosylpyrophosphate, subunit 1, domain 1"/>
    <property type="match status" value="1"/>
</dbReference>
<protein>
    <recommendedName>
        <fullName evidence="1">asparagine synthase (glutamine-hydrolyzing)</fullName>
        <ecNumber evidence="1">6.3.5.4</ecNumber>
    </recommendedName>
</protein>
<dbReference type="Pfam" id="PF13537">
    <property type="entry name" value="GATase_7"/>
    <property type="match status" value="1"/>
</dbReference>
<evidence type="ECO:0000256" key="1">
    <source>
        <dbReference type="ARBA" id="ARBA00012737"/>
    </source>
</evidence>
<dbReference type="EC" id="6.3.5.4" evidence="1"/>
<dbReference type="SUPFAM" id="SSF56235">
    <property type="entry name" value="N-terminal nucleophile aminohydrolases (Ntn hydrolases)"/>
    <property type="match status" value="1"/>
</dbReference>
<feature type="binding site" evidence="10">
    <location>
        <position position="93"/>
    </location>
    <ligand>
        <name>L-glutamine</name>
        <dbReference type="ChEBI" id="CHEBI:58359"/>
    </ligand>
</feature>
<dbReference type="SUPFAM" id="SSF52402">
    <property type="entry name" value="Adenine nucleotide alpha hydrolases-like"/>
    <property type="match status" value="1"/>
</dbReference>
<keyword evidence="4 10" id="KW-0547">Nucleotide-binding</keyword>
<keyword evidence="5 10" id="KW-0067">ATP-binding</keyword>
<name>A0A1X9VNR2_9VIRU</name>
<evidence type="ECO:0000256" key="8">
    <source>
        <dbReference type="ARBA" id="ARBA00048741"/>
    </source>
</evidence>
<evidence type="ECO:0000256" key="7">
    <source>
        <dbReference type="ARBA" id="ARBA00029440"/>
    </source>
</evidence>
<evidence type="ECO:0000256" key="11">
    <source>
        <dbReference type="PIRSR" id="PIRSR001589-3"/>
    </source>
</evidence>
<dbReference type="InterPro" id="IPR029055">
    <property type="entry name" value="Ntn_hydrolases_N"/>
</dbReference>
<dbReference type="PROSITE" id="PS51278">
    <property type="entry name" value="GATASE_TYPE_2"/>
    <property type="match status" value="1"/>
</dbReference>
<proteinExistence type="predicted"/>
<feature type="site" description="Important for beta-aspartyl-AMP intermediate formation" evidence="11">
    <location>
        <position position="334"/>
    </location>
</feature>
<comment type="pathway">
    <text evidence="7">Amino-acid biosynthesis.</text>
</comment>
<dbReference type="InterPro" id="IPR001962">
    <property type="entry name" value="Asn_synthase"/>
</dbReference>
<feature type="binding site" evidence="10">
    <location>
        <position position="255"/>
    </location>
    <ligand>
        <name>ATP</name>
        <dbReference type="ChEBI" id="CHEBI:30616"/>
    </ligand>
</feature>
<feature type="binding site" evidence="10">
    <location>
        <begin position="332"/>
        <end position="333"/>
    </location>
    <ligand>
        <name>ATP</name>
        <dbReference type="ChEBI" id="CHEBI:30616"/>
    </ligand>
</feature>
<comment type="catalytic activity">
    <reaction evidence="8">
        <text>L-aspartate + L-glutamine + ATP + H2O = L-asparagine + L-glutamate + AMP + diphosphate + H(+)</text>
        <dbReference type="Rhea" id="RHEA:12228"/>
        <dbReference type="ChEBI" id="CHEBI:15377"/>
        <dbReference type="ChEBI" id="CHEBI:15378"/>
        <dbReference type="ChEBI" id="CHEBI:29985"/>
        <dbReference type="ChEBI" id="CHEBI:29991"/>
        <dbReference type="ChEBI" id="CHEBI:30616"/>
        <dbReference type="ChEBI" id="CHEBI:33019"/>
        <dbReference type="ChEBI" id="CHEBI:58048"/>
        <dbReference type="ChEBI" id="CHEBI:58359"/>
        <dbReference type="ChEBI" id="CHEBI:456215"/>
        <dbReference type="EC" id="6.3.5.4"/>
    </reaction>
</comment>
<dbReference type="GO" id="GO:0004066">
    <property type="term" value="F:asparagine synthase (glutamine-hydrolyzing) activity"/>
    <property type="evidence" value="ECO:0007669"/>
    <property type="project" value="UniProtKB-EC"/>
</dbReference>
<keyword evidence="6 9" id="KW-0061">Asparagine biosynthesis</keyword>
<evidence type="ECO:0000256" key="4">
    <source>
        <dbReference type="ARBA" id="ARBA00022741"/>
    </source>
</evidence>
<dbReference type="InterPro" id="IPR006426">
    <property type="entry name" value="Asn_synth_AEB"/>
</dbReference>
<organism evidence="13">
    <name type="scientific">Mimivirus AB-566-O17</name>
    <dbReference type="NCBI Taxonomy" id="1988039"/>
    <lineage>
        <taxon>Viruses</taxon>
        <taxon>Varidnaviria</taxon>
        <taxon>Bamfordvirae</taxon>
        <taxon>Nucleocytoviricota</taxon>
        <taxon>Megaviricetes</taxon>
        <taxon>Imitervirales</taxon>
        <taxon>Mimiviridae</taxon>
        <taxon>Megamimivirinae</taxon>
        <taxon>Mimivirus</taxon>
    </lineage>
</organism>
<evidence type="ECO:0000256" key="10">
    <source>
        <dbReference type="PIRSR" id="PIRSR001589-2"/>
    </source>
</evidence>
<dbReference type="EMBL" id="KY565519">
    <property type="protein sequence ID" value="ARR74957.1"/>
    <property type="molecule type" value="Genomic_DNA"/>
</dbReference>
<evidence type="ECO:0000259" key="12">
    <source>
        <dbReference type="PROSITE" id="PS51278"/>
    </source>
</evidence>
<reference evidence="13" key="1">
    <citation type="journal article" date="2017" name="ISME J.">
        <title>Genomic exploration of individual giant ocean viruses.</title>
        <authorList>
            <person name="Wilson W.H."/>
            <person name="Gilg I.C."/>
            <person name="Moniruzzaman M."/>
            <person name="Field E.K."/>
            <person name="Koren S."/>
            <person name="LeCleir G.R."/>
            <person name="Martinez Martinez J."/>
            <person name="Poulton N.J."/>
            <person name="Swan B.K."/>
            <person name="Stepanauskas R."/>
            <person name="Wilhelm S.W."/>
        </authorList>
    </citation>
    <scope>NUCLEOTIDE SEQUENCE</scope>
</reference>
<dbReference type="Gene3D" id="3.40.50.620">
    <property type="entry name" value="HUPs"/>
    <property type="match status" value="1"/>
</dbReference>
<evidence type="ECO:0000256" key="5">
    <source>
        <dbReference type="ARBA" id="ARBA00022840"/>
    </source>
</evidence>
<feature type="binding site" evidence="10">
    <location>
        <position position="228"/>
    </location>
    <ligand>
        <name>ATP</name>
        <dbReference type="ChEBI" id="CHEBI:30616"/>
    </ligand>
</feature>
<dbReference type="InterPro" id="IPR017932">
    <property type="entry name" value="GATase_2_dom"/>
</dbReference>
<keyword evidence="2" id="KW-0436">Ligase</keyword>
<keyword evidence="3 9" id="KW-0028">Amino-acid biosynthesis</keyword>
<dbReference type="InterPro" id="IPR014729">
    <property type="entry name" value="Rossmann-like_a/b/a_fold"/>
</dbReference>
<accession>A0A1X9VNR2</accession>
<dbReference type="CDD" id="cd01991">
    <property type="entry name" value="Asn_synthase_B_C"/>
    <property type="match status" value="1"/>
</dbReference>
<dbReference type="InterPro" id="IPR050795">
    <property type="entry name" value="Asn_Synthetase"/>
</dbReference>
<dbReference type="PIRSF" id="PIRSF001589">
    <property type="entry name" value="Asn_synthetase_glu-h"/>
    <property type="match status" value="1"/>
</dbReference>
<dbReference type="GO" id="GO:0006529">
    <property type="term" value="P:asparagine biosynthetic process"/>
    <property type="evidence" value="ECO:0007669"/>
    <property type="project" value="UniProtKB-KW"/>
</dbReference>
<evidence type="ECO:0000256" key="2">
    <source>
        <dbReference type="ARBA" id="ARBA00022598"/>
    </source>
</evidence>
<dbReference type="PANTHER" id="PTHR11772">
    <property type="entry name" value="ASPARAGINE SYNTHETASE"/>
    <property type="match status" value="1"/>
</dbReference>
<dbReference type="PANTHER" id="PTHR11772:SF2">
    <property type="entry name" value="ASPARAGINE SYNTHETASE [GLUTAMINE-HYDROLYZING]"/>
    <property type="match status" value="1"/>
</dbReference>